<keyword evidence="8" id="KW-1185">Reference proteome</keyword>
<dbReference type="AlphaFoldDB" id="M5G543"/>
<comment type="subcellular location">
    <subcellularLocation>
        <location evidence="1">Endomembrane system</location>
        <topology evidence="1">Multi-pass membrane protein</topology>
    </subcellularLocation>
</comment>
<proteinExistence type="inferred from homology"/>
<protein>
    <recommendedName>
        <fullName evidence="9">Membrane magnesium transporter</fullName>
    </recommendedName>
</protein>
<dbReference type="InterPro" id="IPR018937">
    <property type="entry name" value="MMgT"/>
</dbReference>
<evidence type="ECO:0000256" key="1">
    <source>
        <dbReference type="ARBA" id="ARBA00004127"/>
    </source>
</evidence>
<dbReference type="STRING" id="1858805.M5G543"/>
<keyword evidence="5 6" id="KW-0472">Membrane</keyword>
<dbReference type="Proteomes" id="UP000030653">
    <property type="component" value="Unassembled WGS sequence"/>
</dbReference>
<dbReference type="HOGENOM" id="CLU_122437_2_0_1"/>
<evidence type="ECO:0000256" key="6">
    <source>
        <dbReference type="SAM" id="Phobius"/>
    </source>
</evidence>
<dbReference type="Pfam" id="PF10270">
    <property type="entry name" value="MMgT"/>
    <property type="match status" value="1"/>
</dbReference>
<evidence type="ECO:0000256" key="2">
    <source>
        <dbReference type="ARBA" id="ARBA00006109"/>
    </source>
</evidence>
<accession>M5G543</accession>
<evidence type="ECO:0000313" key="8">
    <source>
        <dbReference type="Proteomes" id="UP000030653"/>
    </source>
</evidence>
<dbReference type="GO" id="GO:0012505">
    <property type="term" value="C:endomembrane system"/>
    <property type="evidence" value="ECO:0007669"/>
    <property type="project" value="UniProtKB-SubCell"/>
</dbReference>
<evidence type="ECO:0000256" key="4">
    <source>
        <dbReference type="ARBA" id="ARBA00022989"/>
    </source>
</evidence>
<gene>
    <name evidence="7" type="ORF">DACRYDRAFT_105940</name>
</gene>
<keyword evidence="4 6" id="KW-1133">Transmembrane helix</keyword>
<dbReference type="OrthoDB" id="44756at2759"/>
<dbReference type="OMA" id="CYGIVHL"/>
<keyword evidence="3 6" id="KW-0812">Transmembrane</keyword>
<evidence type="ECO:0000256" key="3">
    <source>
        <dbReference type="ARBA" id="ARBA00022692"/>
    </source>
</evidence>
<evidence type="ECO:0000313" key="7">
    <source>
        <dbReference type="EMBL" id="EJU03784.1"/>
    </source>
</evidence>
<dbReference type="GeneID" id="63683234"/>
<organism evidence="7 8">
    <name type="scientific">Dacryopinax primogenitus (strain DJM 731)</name>
    <name type="common">Brown rot fungus</name>
    <dbReference type="NCBI Taxonomy" id="1858805"/>
    <lineage>
        <taxon>Eukaryota</taxon>
        <taxon>Fungi</taxon>
        <taxon>Dikarya</taxon>
        <taxon>Basidiomycota</taxon>
        <taxon>Agaricomycotina</taxon>
        <taxon>Dacrymycetes</taxon>
        <taxon>Dacrymycetales</taxon>
        <taxon>Dacrymycetaceae</taxon>
        <taxon>Dacryopinax</taxon>
    </lineage>
</organism>
<evidence type="ECO:0008006" key="9">
    <source>
        <dbReference type="Google" id="ProtNLM"/>
    </source>
</evidence>
<reference evidence="7 8" key="1">
    <citation type="journal article" date="2012" name="Science">
        <title>The Paleozoic origin of enzymatic lignin decomposition reconstructed from 31 fungal genomes.</title>
        <authorList>
            <person name="Floudas D."/>
            <person name="Binder M."/>
            <person name="Riley R."/>
            <person name="Barry K."/>
            <person name="Blanchette R.A."/>
            <person name="Henrissat B."/>
            <person name="Martinez A.T."/>
            <person name="Otillar R."/>
            <person name="Spatafora J.W."/>
            <person name="Yadav J.S."/>
            <person name="Aerts A."/>
            <person name="Benoit I."/>
            <person name="Boyd A."/>
            <person name="Carlson A."/>
            <person name="Copeland A."/>
            <person name="Coutinho P.M."/>
            <person name="de Vries R.P."/>
            <person name="Ferreira P."/>
            <person name="Findley K."/>
            <person name="Foster B."/>
            <person name="Gaskell J."/>
            <person name="Glotzer D."/>
            <person name="Gorecki P."/>
            <person name="Heitman J."/>
            <person name="Hesse C."/>
            <person name="Hori C."/>
            <person name="Igarashi K."/>
            <person name="Jurgens J.A."/>
            <person name="Kallen N."/>
            <person name="Kersten P."/>
            <person name="Kohler A."/>
            <person name="Kuees U."/>
            <person name="Kumar T.K.A."/>
            <person name="Kuo A."/>
            <person name="LaButti K."/>
            <person name="Larrondo L.F."/>
            <person name="Lindquist E."/>
            <person name="Ling A."/>
            <person name="Lombard V."/>
            <person name="Lucas S."/>
            <person name="Lundell T."/>
            <person name="Martin R."/>
            <person name="McLaughlin D.J."/>
            <person name="Morgenstern I."/>
            <person name="Morin E."/>
            <person name="Murat C."/>
            <person name="Nagy L.G."/>
            <person name="Nolan M."/>
            <person name="Ohm R.A."/>
            <person name="Patyshakuliyeva A."/>
            <person name="Rokas A."/>
            <person name="Ruiz-Duenas F.J."/>
            <person name="Sabat G."/>
            <person name="Salamov A."/>
            <person name="Samejima M."/>
            <person name="Schmutz J."/>
            <person name="Slot J.C."/>
            <person name="St John F."/>
            <person name="Stenlid J."/>
            <person name="Sun H."/>
            <person name="Sun S."/>
            <person name="Syed K."/>
            <person name="Tsang A."/>
            <person name="Wiebenga A."/>
            <person name="Young D."/>
            <person name="Pisabarro A."/>
            <person name="Eastwood D.C."/>
            <person name="Martin F."/>
            <person name="Cullen D."/>
            <person name="Grigoriev I.V."/>
            <person name="Hibbett D.S."/>
        </authorList>
    </citation>
    <scope>NUCLEOTIDE SEQUENCE [LARGE SCALE GENOMIC DNA]</scope>
    <source>
        <strain evidence="7 8">DJM-731 SS1</strain>
    </source>
</reference>
<sequence>MSSSNAAIGQILLAVSIFGLLHSAFSSYEQLSKMKAASDPVQLPAIDVMAEAVISLVVFTFGAAFWSPELKPNTWAAEMAHRTIDQMNSRPGFARIGHRGRFLPGKGKS</sequence>
<evidence type="ECO:0000256" key="5">
    <source>
        <dbReference type="ARBA" id="ARBA00023136"/>
    </source>
</evidence>
<name>M5G543_DACPD</name>
<feature type="transmembrane region" description="Helical" evidence="6">
    <location>
        <begin position="42"/>
        <end position="66"/>
    </location>
</feature>
<comment type="similarity">
    <text evidence="2">Belongs to the membrane magnesium transporter (TC 1.A.67) family.</text>
</comment>
<dbReference type="EMBL" id="JH795859">
    <property type="protein sequence ID" value="EJU03784.1"/>
    <property type="molecule type" value="Genomic_DNA"/>
</dbReference>
<dbReference type="RefSeq" id="XP_040630678.1">
    <property type="nucleotide sequence ID" value="XM_040768172.1"/>
</dbReference>